<sequence length="421" mass="44005">MALSAADLNTLGIDTSKAPRVEPSPEEVTSARQVPAWQTLVPGSVLSQALYETVSGRRVTIIDSPPGSGKTTLLVNAALWLGANTDLTVTVAAPTRAAATSVAERLADVHEQASVVLALNGVDKASSSAIHTPGSGAFQGQAGDIVVRTMASTAMSTSTTCDLLIVDEAYQSTFASLTAAAKGSEQVLMVGDPGQIGPVITADPSVFDDSPYPPHGRAPDVLRHHPSATVAHLPTSFRLGQRTVDAIAPLYDFPFDSSRPDRRIVGHDEIESIRIDRPDPVDLYAEVAHLAAAYVGQEVITADGSRPLTPSDVCVVAGDNMAVNGIAGFLSAMGNYPGITVGTADRLQGGQWHAVIALDPLASASTVSDHHLALGRLCVMASRHMTHLTWVHGGDWQCLIEAHEGGEASATMIKVRQNLIG</sequence>
<keyword evidence="3" id="KW-1185">Reference proteome</keyword>
<comment type="caution">
    <text evidence="2">The sequence shown here is derived from an EMBL/GenBank/DDBJ whole genome shotgun (WGS) entry which is preliminary data.</text>
</comment>
<gene>
    <name evidence="2" type="ORF">JOF43_004445</name>
</gene>
<organism evidence="2 3">
    <name type="scientific">Brachybacterium sacelli</name>
    <dbReference type="NCBI Taxonomy" id="173364"/>
    <lineage>
        <taxon>Bacteria</taxon>
        <taxon>Bacillati</taxon>
        <taxon>Actinomycetota</taxon>
        <taxon>Actinomycetes</taxon>
        <taxon>Micrococcales</taxon>
        <taxon>Dermabacteraceae</taxon>
        <taxon>Brachybacterium</taxon>
    </lineage>
</organism>
<dbReference type="SUPFAM" id="SSF52540">
    <property type="entry name" value="P-loop containing nucleoside triphosphate hydrolases"/>
    <property type="match status" value="1"/>
</dbReference>
<dbReference type="PANTHER" id="PTHR43788:SF8">
    <property type="entry name" value="DNA-BINDING PROTEIN SMUBP-2"/>
    <property type="match status" value="1"/>
</dbReference>
<dbReference type="Pfam" id="PF13604">
    <property type="entry name" value="AAA_30"/>
    <property type="match status" value="1"/>
</dbReference>
<name>A0ABS4X7M1_9MICO</name>
<dbReference type="InterPro" id="IPR050534">
    <property type="entry name" value="Coronavir_polyprotein_1ab"/>
</dbReference>
<dbReference type="InterPro" id="IPR027417">
    <property type="entry name" value="P-loop_NTPase"/>
</dbReference>
<protein>
    <recommendedName>
        <fullName evidence="4">Helicase</fullName>
    </recommendedName>
</protein>
<evidence type="ECO:0000313" key="3">
    <source>
        <dbReference type="Proteomes" id="UP001519290"/>
    </source>
</evidence>
<evidence type="ECO:0000313" key="2">
    <source>
        <dbReference type="EMBL" id="MBP2384456.1"/>
    </source>
</evidence>
<dbReference type="PANTHER" id="PTHR43788">
    <property type="entry name" value="DNA2/NAM7 HELICASE FAMILY MEMBER"/>
    <property type="match status" value="1"/>
</dbReference>
<evidence type="ECO:0008006" key="4">
    <source>
        <dbReference type="Google" id="ProtNLM"/>
    </source>
</evidence>
<dbReference type="Gene3D" id="3.40.50.300">
    <property type="entry name" value="P-loop containing nucleotide triphosphate hydrolases"/>
    <property type="match status" value="1"/>
</dbReference>
<proteinExistence type="predicted"/>
<dbReference type="RefSeq" id="WP_209905299.1">
    <property type="nucleotide sequence ID" value="NZ_BAAAJW010000026.1"/>
</dbReference>
<dbReference type="EMBL" id="JAGIOD010000002">
    <property type="protein sequence ID" value="MBP2384456.1"/>
    <property type="molecule type" value="Genomic_DNA"/>
</dbReference>
<dbReference type="Proteomes" id="UP001519290">
    <property type="component" value="Unassembled WGS sequence"/>
</dbReference>
<accession>A0ABS4X7M1</accession>
<evidence type="ECO:0000256" key="1">
    <source>
        <dbReference type="SAM" id="MobiDB-lite"/>
    </source>
</evidence>
<reference evidence="2 3" key="1">
    <citation type="submission" date="2021-03" db="EMBL/GenBank/DDBJ databases">
        <title>Sequencing the genomes of 1000 actinobacteria strains.</title>
        <authorList>
            <person name="Klenk H.-P."/>
        </authorList>
    </citation>
    <scope>NUCLEOTIDE SEQUENCE [LARGE SCALE GENOMIC DNA]</scope>
    <source>
        <strain evidence="2 3">DSM 14566</strain>
    </source>
</reference>
<feature type="region of interest" description="Disordered" evidence="1">
    <location>
        <begin position="1"/>
        <end position="27"/>
    </location>
</feature>